<proteinExistence type="predicted"/>
<evidence type="ECO:0000313" key="1">
    <source>
        <dbReference type="EMBL" id="OLY79445.1"/>
    </source>
</evidence>
<accession>A0A1R0GRD9</accession>
<dbReference type="AlphaFoldDB" id="A0A1R0GRD9"/>
<evidence type="ECO:0000313" key="2">
    <source>
        <dbReference type="Proteomes" id="UP000187455"/>
    </source>
</evidence>
<organism evidence="1 2">
    <name type="scientific">Smittium mucronatum</name>
    <dbReference type="NCBI Taxonomy" id="133383"/>
    <lineage>
        <taxon>Eukaryota</taxon>
        <taxon>Fungi</taxon>
        <taxon>Fungi incertae sedis</taxon>
        <taxon>Zoopagomycota</taxon>
        <taxon>Kickxellomycotina</taxon>
        <taxon>Harpellomycetes</taxon>
        <taxon>Harpellales</taxon>
        <taxon>Legeriomycetaceae</taxon>
        <taxon>Smittium</taxon>
    </lineage>
</organism>
<protein>
    <submittedName>
        <fullName evidence="1">Uncharacterized protein</fullName>
    </submittedName>
</protein>
<dbReference type="EMBL" id="LSSL01004446">
    <property type="protein sequence ID" value="OLY79445.1"/>
    <property type="molecule type" value="Genomic_DNA"/>
</dbReference>
<gene>
    <name evidence="1" type="ORF">AYI68_g6485</name>
</gene>
<reference evidence="1 2" key="1">
    <citation type="journal article" date="2016" name="Mol. Biol. Evol.">
        <title>Genome-Wide Survey of Gut Fungi (Harpellales) Reveals the First Horizontally Transferred Ubiquitin Gene from a Mosquito Host.</title>
        <authorList>
            <person name="Wang Y."/>
            <person name="White M.M."/>
            <person name="Kvist S."/>
            <person name="Moncalvo J.M."/>
        </authorList>
    </citation>
    <scope>NUCLEOTIDE SEQUENCE [LARGE SCALE GENOMIC DNA]</scope>
    <source>
        <strain evidence="1 2">ALG-7-W6</strain>
    </source>
</reference>
<dbReference type="Proteomes" id="UP000187455">
    <property type="component" value="Unassembled WGS sequence"/>
</dbReference>
<comment type="caution">
    <text evidence="1">The sequence shown here is derived from an EMBL/GenBank/DDBJ whole genome shotgun (WGS) entry which is preliminary data.</text>
</comment>
<name>A0A1R0GRD9_9FUNG</name>
<sequence>MKDYSEKQHHSNLIKPFCLSVVCVPKGKELIKILTRSVSGISSRDSVPTATKLFSFIIFVLGISRIQFTVPTK</sequence>
<keyword evidence="2" id="KW-1185">Reference proteome</keyword>